<reference evidence="2" key="1">
    <citation type="journal article" date="2023" name="IScience">
        <title>Live-bearing cockroach genome reveals convergent evolutionary mechanisms linked to viviparity in insects and beyond.</title>
        <authorList>
            <person name="Fouks B."/>
            <person name="Harrison M.C."/>
            <person name="Mikhailova A.A."/>
            <person name="Marchal E."/>
            <person name="English S."/>
            <person name="Carruthers M."/>
            <person name="Jennings E.C."/>
            <person name="Chiamaka E.L."/>
            <person name="Frigard R.A."/>
            <person name="Pippel M."/>
            <person name="Attardo G.M."/>
            <person name="Benoit J.B."/>
            <person name="Bornberg-Bauer E."/>
            <person name="Tobe S.S."/>
        </authorList>
    </citation>
    <scope>NUCLEOTIDE SEQUENCE</scope>
    <source>
        <strain evidence="2">Stay&amp;Tobe</strain>
    </source>
</reference>
<keyword evidence="3" id="KW-1185">Reference proteome</keyword>
<sequence>MVLPEDKSPQTQESGKKHSGVSTRKSKDDVSPHITLIGTDNNPTVLTLTDAEKLRHIKKWLLKSVEVRIIITGEANNMTNADQVYKKIEENIKADGRIVQKRVKGNDIRFQILPPKKTKESNEALDTQES</sequence>
<dbReference type="AlphaFoldDB" id="A0AAD8A485"/>
<dbReference type="InterPro" id="IPR036788">
    <property type="entry name" value="T_IF-3_C_sf"/>
</dbReference>
<name>A0AAD8A485_DIPPU</name>
<dbReference type="EMBL" id="JASPKZ010003849">
    <property type="protein sequence ID" value="KAJ9592053.1"/>
    <property type="molecule type" value="Genomic_DNA"/>
</dbReference>
<reference evidence="2" key="2">
    <citation type="submission" date="2023-05" db="EMBL/GenBank/DDBJ databases">
        <authorList>
            <person name="Fouks B."/>
        </authorList>
    </citation>
    <scope>NUCLEOTIDE SEQUENCE</scope>
    <source>
        <strain evidence="2">Stay&amp;Tobe</strain>
        <tissue evidence="2">Testes</tissue>
    </source>
</reference>
<accession>A0AAD8A485</accession>
<comment type="caution">
    <text evidence="2">The sequence shown here is derived from an EMBL/GenBank/DDBJ whole genome shotgun (WGS) entry which is preliminary data.</text>
</comment>
<evidence type="ECO:0000313" key="2">
    <source>
        <dbReference type="EMBL" id="KAJ9592053.1"/>
    </source>
</evidence>
<evidence type="ECO:0008006" key="4">
    <source>
        <dbReference type="Google" id="ProtNLM"/>
    </source>
</evidence>
<dbReference type="SUPFAM" id="SSF55200">
    <property type="entry name" value="Translation initiation factor IF3, C-terminal domain"/>
    <property type="match status" value="1"/>
</dbReference>
<protein>
    <recommendedName>
        <fullName evidence="4">Translation initiation factor IF-3</fullName>
    </recommendedName>
</protein>
<dbReference type="GO" id="GO:0006413">
    <property type="term" value="P:translational initiation"/>
    <property type="evidence" value="ECO:0007669"/>
    <property type="project" value="InterPro"/>
</dbReference>
<feature type="region of interest" description="Disordered" evidence="1">
    <location>
        <begin position="1"/>
        <end position="42"/>
    </location>
</feature>
<proteinExistence type="predicted"/>
<evidence type="ECO:0000256" key="1">
    <source>
        <dbReference type="SAM" id="MobiDB-lite"/>
    </source>
</evidence>
<organism evidence="2 3">
    <name type="scientific">Diploptera punctata</name>
    <name type="common">Pacific beetle cockroach</name>
    <dbReference type="NCBI Taxonomy" id="6984"/>
    <lineage>
        <taxon>Eukaryota</taxon>
        <taxon>Metazoa</taxon>
        <taxon>Ecdysozoa</taxon>
        <taxon>Arthropoda</taxon>
        <taxon>Hexapoda</taxon>
        <taxon>Insecta</taxon>
        <taxon>Pterygota</taxon>
        <taxon>Neoptera</taxon>
        <taxon>Polyneoptera</taxon>
        <taxon>Dictyoptera</taxon>
        <taxon>Blattodea</taxon>
        <taxon>Blaberoidea</taxon>
        <taxon>Blaberidae</taxon>
        <taxon>Diplopterinae</taxon>
        <taxon>Diploptera</taxon>
    </lineage>
</organism>
<gene>
    <name evidence="2" type="ORF">L9F63_001432</name>
</gene>
<evidence type="ECO:0000313" key="3">
    <source>
        <dbReference type="Proteomes" id="UP001233999"/>
    </source>
</evidence>
<dbReference type="Proteomes" id="UP001233999">
    <property type="component" value="Unassembled WGS sequence"/>
</dbReference>